<sequence length="60" mass="6480">MTKLLINQAAEAVKQGGGVMKILSLGAGVQSTTILYMSMYGELEKPDYIIFADTGWEPKA</sequence>
<name>A0A0F9G0F0_9ZZZZ</name>
<comment type="caution">
    <text evidence="1">The sequence shown here is derived from an EMBL/GenBank/DDBJ whole genome shotgun (WGS) entry which is preliminary data.</text>
</comment>
<evidence type="ECO:0000313" key="1">
    <source>
        <dbReference type="EMBL" id="KKL83956.1"/>
    </source>
</evidence>
<organism evidence="1">
    <name type="scientific">marine sediment metagenome</name>
    <dbReference type="NCBI Taxonomy" id="412755"/>
    <lineage>
        <taxon>unclassified sequences</taxon>
        <taxon>metagenomes</taxon>
        <taxon>ecological metagenomes</taxon>
    </lineage>
</organism>
<feature type="non-terminal residue" evidence="1">
    <location>
        <position position="60"/>
    </location>
</feature>
<dbReference type="EMBL" id="LAZR01021834">
    <property type="protein sequence ID" value="KKL83956.1"/>
    <property type="molecule type" value="Genomic_DNA"/>
</dbReference>
<accession>A0A0F9G0F0</accession>
<dbReference type="AlphaFoldDB" id="A0A0F9G0F0"/>
<evidence type="ECO:0008006" key="2">
    <source>
        <dbReference type="Google" id="ProtNLM"/>
    </source>
</evidence>
<protein>
    <recommendedName>
        <fullName evidence="2">Phosphoadenosine phosphosulphate reductase domain-containing protein</fullName>
    </recommendedName>
</protein>
<gene>
    <name evidence="1" type="ORF">LCGC14_1969500</name>
</gene>
<proteinExistence type="predicted"/>
<reference evidence="1" key="1">
    <citation type="journal article" date="2015" name="Nature">
        <title>Complex archaea that bridge the gap between prokaryotes and eukaryotes.</title>
        <authorList>
            <person name="Spang A."/>
            <person name="Saw J.H."/>
            <person name="Jorgensen S.L."/>
            <person name="Zaremba-Niedzwiedzka K."/>
            <person name="Martijn J."/>
            <person name="Lind A.E."/>
            <person name="van Eijk R."/>
            <person name="Schleper C."/>
            <person name="Guy L."/>
            <person name="Ettema T.J."/>
        </authorList>
    </citation>
    <scope>NUCLEOTIDE SEQUENCE</scope>
</reference>